<organism evidence="1 2">
    <name type="scientific">Teladorsagia circumcincta</name>
    <name type="common">Brown stomach worm</name>
    <name type="synonym">Ostertagia circumcincta</name>
    <dbReference type="NCBI Taxonomy" id="45464"/>
    <lineage>
        <taxon>Eukaryota</taxon>
        <taxon>Metazoa</taxon>
        <taxon>Ecdysozoa</taxon>
        <taxon>Nematoda</taxon>
        <taxon>Chromadorea</taxon>
        <taxon>Rhabditida</taxon>
        <taxon>Rhabditina</taxon>
        <taxon>Rhabditomorpha</taxon>
        <taxon>Strongyloidea</taxon>
        <taxon>Trichostrongylidae</taxon>
        <taxon>Teladorsagia</taxon>
    </lineage>
</organism>
<keyword evidence="2" id="KW-1185">Reference proteome</keyword>
<name>A0A2G9TAE6_TELCI</name>
<evidence type="ECO:0000313" key="1">
    <source>
        <dbReference type="EMBL" id="PIO54946.1"/>
    </source>
</evidence>
<gene>
    <name evidence="1" type="ORF">TELCIR_23679</name>
</gene>
<accession>A0A2G9TAE6</accession>
<protein>
    <submittedName>
        <fullName evidence="1">Uncharacterized protein</fullName>
    </submittedName>
</protein>
<evidence type="ECO:0000313" key="2">
    <source>
        <dbReference type="Proteomes" id="UP000230423"/>
    </source>
</evidence>
<dbReference type="Proteomes" id="UP000230423">
    <property type="component" value="Unassembled WGS sequence"/>
</dbReference>
<dbReference type="AlphaFoldDB" id="A0A2G9TAE6"/>
<reference evidence="1 2" key="1">
    <citation type="submission" date="2015-09" db="EMBL/GenBank/DDBJ databases">
        <title>Draft genome of the parasitic nematode Teladorsagia circumcincta isolate WARC Sus (inbred).</title>
        <authorList>
            <person name="Mitreva M."/>
        </authorList>
    </citation>
    <scope>NUCLEOTIDE SEQUENCE [LARGE SCALE GENOMIC DNA]</scope>
    <source>
        <strain evidence="1 2">S</strain>
    </source>
</reference>
<dbReference type="EMBL" id="KZ390582">
    <property type="protein sequence ID" value="PIO54946.1"/>
    <property type="molecule type" value="Genomic_DNA"/>
</dbReference>
<sequence>MRPISQGISIQDVVCLCPAWYQKVLNNF</sequence>
<proteinExistence type="predicted"/>